<dbReference type="SMART" id="SM01321">
    <property type="entry name" value="Y1_Tnp"/>
    <property type="match status" value="1"/>
</dbReference>
<dbReference type="NCBIfam" id="NF033573">
    <property type="entry name" value="transpos_IS200"/>
    <property type="match status" value="1"/>
</dbReference>
<evidence type="ECO:0000313" key="3">
    <source>
        <dbReference type="Proteomes" id="UP000011910"/>
    </source>
</evidence>
<accession>M7N0V3</accession>
<sequence>MPRSFTQVYVHVVWAVKNREKILSKTIRYKLIEHILETFKERKLVILALGGVEDHMHCLLRLPATYTIAQAVKEIKGESSHWLNATNQLEGSFIWQEGYGAFSVSPQRVEQIKTYVFNQEQHHQTVSIDQELSVFGL</sequence>
<dbReference type="GO" id="GO:0004803">
    <property type="term" value="F:transposase activity"/>
    <property type="evidence" value="ECO:0007669"/>
    <property type="project" value="InterPro"/>
</dbReference>
<proteinExistence type="predicted"/>
<dbReference type="AlphaFoldDB" id="M7N0V3"/>
<gene>
    <name evidence="2" type="ORF">ADICEAN_04048</name>
</gene>
<dbReference type="Gene3D" id="3.30.70.1290">
    <property type="entry name" value="Transposase IS200-like"/>
    <property type="match status" value="1"/>
</dbReference>
<evidence type="ECO:0000259" key="1">
    <source>
        <dbReference type="SMART" id="SM01321"/>
    </source>
</evidence>
<dbReference type="InterPro" id="IPR002686">
    <property type="entry name" value="Transposase_17"/>
</dbReference>
<name>M7N0V3_9BACT</name>
<protein>
    <submittedName>
        <fullName evidence="2">Transposase</fullName>
    </submittedName>
</protein>
<dbReference type="InterPro" id="IPR036515">
    <property type="entry name" value="Transposase_17_sf"/>
</dbReference>
<keyword evidence="3" id="KW-1185">Reference proteome</keyword>
<dbReference type="GO" id="GO:0003677">
    <property type="term" value="F:DNA binding"/>
    <property type="evidence" value="ECO:0007669"/>
    <property type="project" value="InterPro"/>
</dbReference>
<dbReference type="eggNOG" id="COG1943">
    <property type="taxonomic scope" value="Bacteria"/>
</dbReference>
<dbReference type="OrthoDB" id="9797997at2"/>
<comment type="caution">
    <text evidence="2">The sequence shown here is derived from an EMBL/GenBank/DDBJ whole genome shotgun (WGS) entry which is preliminary data.</text>
</comment>
<evidence type="ECO:0000313" key="2">
    <source>
        <dbReference type="EMBL" id="EMR00831.1"/>
    </source>
</evidence>
<organism evidence="2 3">
    <name type="scientific">Cesiribacter andamanensis AMV16</name>
    <dbReference type="NCBI Taxonomy" id="1279009"/>
    <lineage>
        <taxon>Bacteria</taxon>
        <taxon>Pseudomonadati</taxon>
        <taxon>Bacteroidota</taxon>
        <taxon>Cytophagia</taxon>
        <taxon>Cytophagales</taxon>
        <taxon>Cesiribacteraceae</taxon>
        <taxon>Cesiribacter</taxon>
    </lineage>
</organism>
<reference evidence="2 3" key="1">
    <citation type="journal article" date="2013" name="Genome Announc.">
        <title>Draft Genome Sequence of Cesiribacter andamanensis Strain AMV16T, Isolated from a Soil Sample from a Mud Volcano in the Andaman Islands, India.</title>
        <authorList>
            <person name="Shivaji S."/>
            <person name="Ara S."/>
            <person name="Begum Z."/>
            <person name="Srinivas T.N."/>
            <person name="Singh A."/>
            <person name="Kumar Pinnaka A."/>
        </authorList>
    </citation>
    <scope>NUCLEOTIDE SEQUENCE [LARGE SCALE GENOMIC DNA]</scope>
    <source>
        <strain evidence="2 3">AMV16</strain>
    </source>
</reference>
<dbReference type="Pfam" id="PF01797">
    <property type="entry name" value="Y1_Tnp"/>
    <property type="match status" value="1"/>
</dbReference>
<dbReference type="PANTHER" id="PTHR33360">
    <property type="entry name" value="TRANSPOSASE FOR INSERTION SEQUENCE ELEMENT IS200"/>
    <property type="match status" value="1"/>
</dbReference>
<dbReference type="SUPFAM" id="SSF143422">
    <property type="entry name" value="Transposase IS200-like"/>
    <property type="match status" value="1"/>
</dbReference>
<dbReference type="Proteomes" id="UP000011910">
    <property type="component" value="Unassembled WGS sequence"/>
</dbReference>
<dbReference type="RefSeq" id="WP_009197423.1">
    <property type="nucleotide sequence ID" value="NZ_AODQ01000181.1"/>
</dbReference>
<dbReference type="PANTHER" id="PTHR33360:SF2">
    <property type="entry name" value="TRANSPOSASE FOR INSERTION SEQUENCE ELEMENT IS200"/>
    <property type="match status" value="1"/>
</dbReference>
<dbReference type="STRING" id="1279009.ADICEAN_04048"/>
<dbReference type="GO" id="GO:0006313">
    <property type="term" value="P:DNA transposition"/>
    <property type="evidence" value="ECO:0007669"/>
    <property type="project" value="InterPro"/>
</dbReference>
<feature type="domain" description="Transposase IS200-like" evidence="1">
    <location>
        <begin position="5"/>
        <end position="119"/>
    </location>
</feature>
<dbReference type="EMBL" id="AODQ01000181">
    <property type="protein sequence ID" value="EMR00831.1"/>
    <property type="molecule type" value="Genomic_DNA"/>
</dbReference>